<proteinExistence type="predicted"/>
<feature type="transmembrane region" description="Helical" evidence="1">
    <location>
        <begin position="138"/>
        <end position="164"/>
    </location>
</feature>
<sequence>MNGHDPMKSQEAGLVARLLSYVFLLLASVGLFISASGIATSRFEKLGAGAFPKIIFATMAIVSAIAIIDALRQIPRRAYGDFAAQAVAWAKRCYLVFVCLGALTAYLLTIPLLGFSIASLIFLFVLQVILMPRTPKSIALAAVVAVVFSFGLNWLFAEVFTVFLPRGVL</sequence>
<evidence type="ECO:0000259" key="2">
    <source>
        <dbReference type="Pfam" id="PF07331"/>
    </source>
</evidence>
<accession>A0A0F9TVA6</accession>
<feature type="domain" description="DUF1468" evidence="2">
    <location>
        <begin position="19"/>
        <end position="165"/>
    </location>
</feature>
<feature type="transmembrane region" description="Helical" evidence="1">
    <location>
        <begin position="93"/>
        <end position="126"/>
    </location>
</feature>
<gene>
    <name evidence="3" type="ORF">LCGC14_0301320</name>
</gene>
<dbReference type="Pfam" id="PF07331">
    <property type="entry name" value="TctB"/>
    <property type="match status" value="1"/>
</dbReference>
<feature type="transmembrane region" description="Helical" evidence="1">
    <location>
        <begin position="54"/>
        <end position="72"/>
    </location>
</feature>
<evidence type="ECO:0000256" key="1">
    <source>
        <dbReference type="SAM" id="Phobius"/>
    </source>
</evidence>
<dbReference type="AlphaFoldDB" id="A0A0F9TVA6"/>
<comment type="caution">
    <text evidence="3">The sequence shown here is derived from an EMBL/GenBank/DDBJ whole genome shotgun (WGS) entry which is preliminary data.</text>
</comment>
<keyword evidence="1" id="KW-0812">Transmembrane</keyword>
<dbReference type="EMBL" id="LAZR01000188">
    <property type="protein sequence ID" value="KKN83259.1"/>
    <property type="molecule type" value="Genomic_DNA"/>
</dbReference>
<reference evidence="3" key="1">
    <citation type="journal article" date="2015" name="Nature">
        <title>Complex archaea that bridge the gap between prokaryotes and eukaryotes.</title>
        <authorList>
            <person name="Spang A."/>
            <person name="Saw J.H."/>
            <person name="Jorgensen S.L."/>
            <person name="Zaremba-Niedzwiedzka K."/>
            <person name="Martijn J."/>
            <person name="Lind A.E."/>
            <person name="van Eijk R."/>
            <person name="Schleper C."/>
            <person name="Guy L."/>
            <person name="Ettema T.J."/>
        </authorList>
    </citation>
    <scope>NUCLEOTIDE SEQUENCE</scope>
</reference>
<keyword evidence="1" id="KW-1133">Transmembrane helix</keyword>
<protein>
    <recommendedName>
        <fullName evidence="2">DUF1468 domain-containing protein</fullName>
    </recommendedName>
</protein>
<organism evidence="3">
    <name type="scientific">marine sediment metagenome</name>
    <dbReference type="NCBI Taxonomy" id="412755"/>
    <lineage>
        <taxon>unclassified sequences</taxon>
        <taxon>metagenomes</taxon>
        <taxon>ecological metagenomes</taxon>
    </lineage>
</organism>
<dbReference type="InterPro" id="IPR009936">
    <property type="entry name" value="DUF1468"/>
</dbReference>
<name>A0A0F9TVA6_9ZZZZ</name>
<feature type="transmembrane region" description="Helical" evidence="1">
    <location>
        <begin position="12"/>
        <end position="34"/>
    </location>
</feature>
<keyword evidence="1" id="KW-0472">Membrane</keyword>
<evidence type="ECO:0000313" key="3">
    <source>
        <dbReference type="EMBL" id="KKN83259.1"/>
    </source>
</evidence>